<dbReference type="InterPro" id="IPR003593">
    <property type="entry name" value="AAA+_ATPase"/>
</dbReference>
<evidence type="ECO:0000256" key="2">
    <source>
        <dbReference type="ARBA" id="ARBA00023204"/>
    </source>
</evidence>
<keyword evidence="7" id="KW-1185">Reference proteome</keyword>
<name>A0A560WE29_9MICO</name>
<reference evidence="6 7" key="1">
    <citation type="submission" date="2019-06" db="EMBL/GenBank/DDBJ databases">
        <title>Sequencing the genomes of 1000 actinobacteria strains.</title>
        <authorList>
            <person name="Klenk H.-P."/>
        </authorList>
    </citation>
    <scope>NUCLEOTIDE SEQUENCE [LARGE SCALE GENOMIC DNA]</scope>
    <source>
        <strain evidence="6 7">DSM 18935</strain>
    </source>
</reference>
<dbReference type="GO" id="GO:0006302">
    <property type="term" value="P:double-strand break repair"/>
    <property type="evidence" value="ECO:0007669"/>
    <property type="project" value="TreeGrafter"/>
</dbReference>
<protein>
    <submittedName>
        <fullName evidence="6">Wobble nucleotide-excising tRNase</fullName>
    </submittedName>
</protein>
<dbReference type="PANTHER" id="PTHR32182">
    <property type="entry name" value="DNA REPLICATION AND REPAIR PROTEIN RECF"/>
    <property type="match status" value="1"/>
</dbReference>
<dbReference type="SUPFAM" id="SSF52540">
    <property type="entry name" value="P-loop containing nucleoside triphosphate hydrolases"/>
    <property type="match status" value="1"/>
</dbReference>
<keyword evidence="1" id="KW-0227">DNA damage</keyword>
<evidence type="ECO:0000256" key="3">
    <source>
        <dbReference type="ARBA" id="ARBA00023236"/>
    </source>
</evidence>
<dbReference type="RefSeq" id="WP_144856761.1">
    <property type="nucleotide sequence ID" value="NZ_BAAAYT010000001.1"/>
</dbReference>
<accession>A0A560WE29</accession>
<dbReference type="Pfam" id="PF13166">
    <property type="entry name" value="AAA_13"/>
    <property type="match status" value="1"/>
</dbReference>
<dbReference type="PANTHER" id="PTHR32182:SF0">
    <property type="entry name" value="DNA REPLICATION AND REPAIR PROTEIN RECF"/>
    <property type="match status" value="1"/>
</dbReference>
<evidence type="ECO:0000256" key="4">
    <source>
        <dbReference type="SAM" id="Coils"/>
    </source>
</evidence>
<dbReference type="GO" id="GO:0009432">
    <property type="term" value="P:SOS response"/>
    <property type="evidence" value="ECO:0007669"/>
    <property type="project" value="UniProtKB-KW"/>
</dbReference>
<dbReference type="OrthoDB" id="4428168at2"/>
<dbReference type="Proteomes" id="UP000315628">
    <property type="component" value="Unassembled WGS sequence"/>
</dbReference>
<dbReference type="InterPro" id="IPR026866">
    <property type="entry name" value="CR006_AAA"/>
</dbReference>
<evidence type="ECO:0000256" key="1">
    <source>
        <dbReference type="ARBA" id="ARBA00022763"/>
    </source>
</evidence>
<sequence length="763" mass="85654">MLRRLDVKNPWRSLTPGFWPADAPLGKGTVIYGHNGSGKSTLAELLLDLSGQSAAAEVLWEPKDGRTQTVRSGTPCPSPAMAVFTRKWVQANLDQFLAGENADAIVTLGEAAIGAKEEEERLAGEIERLRSEADKVEGARGKAEKKVTELARAVQDRLITELQRFDYNHYTKSRFSVSKVSDLLRTPRTDFPDLATHTEALLWLGEDAPTAVPTLAPAPSLAEELEPLEELLGRTPTSVTLAELEADAAAQAWVERGQVLHREREHCLFCEGSIDEERRQQLARHFDESWLQIRSESQRLLDSVTRHRNALTAWPASLPAPEALASDLRAAYQHAVKVAKAEVQAQVERLERVETALKEKILDPNSTPPPPDIGVVPNSVPTTVLVEAVTQHNEQVHRHDELKTERLKLVFDHIVGSDSRKFRDLEEEAGAAKNKLDVATHAASLAEKALDRLQQESFTTKEMADQLTADLARVYGKHHLTIAVTGDGRSYSCRRGDEPATNLSEGERTTLSLLYFLRNLEDQKTRGVEPKDRIVVIDDPSSSLDRESLFATHQWLISTLKEFGQYIVLTHDFNLLRLFITSHRNKWNDSAKQIGKQDAAELHFPRVSFLELFAATVDGERSSKMGPLPNLLRNSTTEYGYLFLMVMKGIKDADDHDHERLFLLPNAVRRVLEVFASYKAPHRPNFLQQLEYLVTEQPSEPHRDVYDFCNRFSHGEGPETVEVLDARAVQGDIRRCMQFLRSVDPDHFNKMCEAVKVDPAVLD</sequence>
<feature type="coiled-coil region" evidence="4">
    <location>
        <begin position="112"/>
        <end position="146"/>
    </location>
</feature>
<keyword evidence="3" id="KW-0742">SOS response</keyword>
<dbReference type="AlphaFoldDB" id="A0A560WE29"/>
<feature type="coiled-coil region" evidence="4">
    <location>
        <begin position="422"/>
        <end position="456"/>
    </location>
</feature>
<keyword evidence="2" id="KW-0234">DNA repair</keyword>
<proteinExistence type="predicted"/>
<dbReference type="EMBL" id="VIUW01000002">
    <property type="protein sequence ID" value="TWD15790.1"/>
    <property type="molecule type" value="Genomic_DNA"/>
</dbReference>
<dbReference type="SMART" id="SM00382">
    <property type="entry name" value="AAA"/>
    <property type="match status" value="1"/>
</dbReference>
<dbReference type="Gene3D" id="3.40.50.300">
    <property type="entry name" value="P-loop containing nucleotide triphosphate hydrolases"/>
    <property type="match status" value="2"/>
</dbReference>
<organism evidence="6 7">
    <name type="scientific">Marihabitans asiaticum</name>
    <dbReference type="NCBI Taxonomy" id="415218"/>
    <lineage>
        <taxon>Bacteria</taxon>
        <taxon>Bacillati</taxon>
        <taxon>Actinomycetota</taxon>
        <taxon>Actinomycetes</taxon>
        <taxon>Micrococcales</taxon>
        <taxon>Intrasporangiaceae</taxon>
        <taxon>Marihabitans</taxon>
    </lineage>
</organism>
<evidence type="ECO:0000313" key="7">
    <source>
        <dbReference type="Proteomes" id="UP000315628"/>
    </source>
</evidence>
<dbReference type="InterPro" id="IPR027417">
    <property type="entry name" value="P-loop_NTPase"/>
</dbReference>
<keyword evidence="4" id="KW-0175">Coiled coil</keyword>
<comment type="caution">
    <text evidence="6">The sequence shown here is derived from an EMBL/GenBank/DDBJ whole genome shotgun (WGS) entry which is preliminary data.</text>
</comment>
<evidence type="ECO:0000313" key="6">
    <source>
        <dbReference type="EMBL" id="TWD15790.1"/>
    </source>
</evidence>
<evidence type="ECO:0000259" key="5">
    <source>
        <dbReference type="SMART" id="SM00382"/>
    </source>
</evidence>
<dbReference type="GO" id="GO:0000731">
    <property type="term" value="P:DNA synthesis involved in DNA repair"/>
    <property type="evidence" value="ECO:0007669"/>
    <property type="project" value="TreeGrafter"/>
</dbReference>
<feature type="domain" description="AAA+ ATPase" evidence="5">
    <location>
        <begin position="25"/>
        <end position="614"/>
    </location>
</feature>
<gene>
    <name evidence="6" type="ORF">FB557_1318</name>
</gene>